<accession>A0ABP5CBS7</accession>
<dbReference type="CDD" id="cd05379">
    <property type="entry name" value="CAP_bacterial"/>
    <property type="match status" value="1"/>
</dbReference>
<dbReference type="PANTHER" id="PTHR31157:SF1">
    <property type="entry name" value="SCP DOMAIN-CONTAINING PROTEIN"/>
    <property type="match status" value="1"/>
</dbReference>
<dbReference type="Gene3D" id="3.40.33.10">
    <property type="entry name" value="CAP"/>
    <property type="match status" value="1"/>
</dbReference>
<dbReference type="Pfam" id="PF00188">
    <property type="entry name" value="CAP"/>
    <property type="match status" value="1"/>
</dbReference>
<evidence type="ECO:0008006" key="6">
    <source>
        <dbReference type="Google" id="ProtNLM"/>
    </source>
</evidence>
<evidence type="ECO:0000259" key="2">
    <source>
        <dbReference type="Pfam" id="PF00188"/>
    </source>
</evidence>
<reference evidence="5" key="1">
    <citation type="journal article" date="2019" name="Int. J. Syst. Evol. Microbiol.">
        <title>The Global Catalogue of Microorganisms (GCM) 10K type strain sequencing project: providing services to taxonomists for standard genome sequencing and annotation.</title>
        <authorList>
            <consortium name="The Broad Institute Genomics Platform"/>
            <consortium name="The Broad Institute Genome Sequencing Center for Infectious Disease"/>
            <person name="Wu L."/>
            <person name="Ma J."/>
        </authorList>
    </citation>
    <scope>NUCLEOTIDE SEQUENCE [LARGE SCALE GENOMIC DNA]</scope>
    <source>
        <strain evidence="5">JCM 16013</strain>
    </source>
</reference>
<dbReference type="InterPro" id="IPR035940">
    <property type="entry name" value="CAP_sf"/>
</dbReference>
<gene>
    <name evidence="4" type="ORF">GCM10009838_17500</name>
</gene>
<evidence type="ECO:0000313" key="4">
    <source>
        <dbReference type="EMBL" id="GAA1961426.1"/>
    </source>
</evidence>
<evidence type="ECO:0000313" key="5">
    <source>
        <dbReference type="Proteomes" id="UP001499854"/>
    </source>
</evidence>
<dbReference type="SUPFAM" id="SSF46785">
    <property type="entry name" value="Winged helix' DNA-binding domain"/>
    <property type="match status" value="1"/>
</dbReference>
<dbReference type="Pfam" id="PF04542">
    <property type="entry name" value="Sigma70_r2"/>
    <property type="match status" value="1"/>
</dbReference>
<feature type="domain" description="SCP" evidence="2">
    <location>
        <begin position="382"/>
        <end position="511"/>
    </location>
</feature>
<dbReference type="PANTHER" id="PTHR31157">
    <property type="entry name" value="SCP DOMAIN-CONTAINING PROTEIN"/>
    <property type="match status" value="1"/>
</dbReference>
<dbReference type="SUPFAM" id="SSF88946">
    <property type="entry name" value="Sigma2 domain of RNA polymerase sigma factors"/>
    <property type="match status" value="1"/>
</dbReference>
<dbReference type="NCBIfam" id="TIGR02937">
    <property type="entry name" value="sigma70-ECF"/>
    <property type="match status" value="1"/>
</dbReference>
<evidence type="ECO:0000256" key="1">
    <source>
        <dbReference type="SAM" id="MobiDB-lite"/>
    </source>
</evidence>
<organism evidence="4 5">
    <name type="scientific">Catenulispora subtropica</name>
    <dbReference type="NCBI Taxonomy" id="450798"/>
    <lineage>
        <taxon>Bacteria</taxon>
        <taxon>Bacillati</taxon>
        <taxon>Actinomycetota</taxon>
        <taxon>Actinomycetes</taxon>
        <taxon>Catenulisporales</taxon>
        <taxon>Catenulisporaceae</taxon>
        <taxon>Catenulispora</taxon>
    </lineage>
</organism>
<dbReference type="InterPro" id="IPR007627">
    <property type="entry name" value="RNA_pol_sigma70_r2"/>
</dbReference>
<dbReference type="Gene3D" id="1.10.1740.10">
    <property type="match status" value="1"/>
</dbReference>
<evidence type="ECO:0000259" key="3">
    <source>
        <dbReference type="Pfam" id="PF04542"/>
    </source>
</evidence>
<dbReference type="InterPro" id="IPR036390">
    <property type="entry name" value="WH_DNA-bd_sf"/>
</dbReference>
<dbReference type="InterPro" id="IPR013325">
    <property type="entry name" value="RNA_pol_sigma_r2"/>
</dbReference>
<dbReference type="InterPro" id="IPR014284">
    <property type="entry name" value="RNA_pol_sigma-70_dom"/>
</dbReference>
<dbReference type="SUPFAM" id="SSF55797">
    <property type="entry name" value="PR-1-like"/>
    <property type="match status" value="1"/>
</dbReference>
<dbReference type="InterPro" id="IPR014044">
    <property type="entry name" value="CAP_dom"/>
</dbReference>
<sequence>MGTNTDSTLVVAARAGDAEALETLMAQFLPLAYNIVGHALRRAADVDDVVQEAMLRVVRGLPGLRDPERFRSWLVAVVINQVRDHVRVQGTRPTPVEDITEFADPGGDFVDETVLRLHLSGQRREVAEATRWLDEGDRELLALWWLVEAGELTRGELVAAVGLDRHHVTVRIARMRDQLAVARQIVRVLARRSRCWGIREVGERWDGVPTPLWRKRFARHIRDCEDCGVTPSGLIPAERLLAGLALVPVPAGSGLHMAALQTAHVGVRGAGNVADVAVRHSATVGRAGHAAPKAGHLGLHTLTGKVTAAALTAVAATGTAVMVSLPDGGHRPPVAAVESGVGTVARPSAPSSAAATTAATTPSPPATTKSTTVSPTAEEQVLAVINHARASHGLPPMTRTPALDASAAAHNRAMAAGCGLSHQCPGEAALGARETAAGVRWGTAGENIGSGGPVSSAGGAVSMAVGLTDAMLAETAPDDGHRQNILSPSFRHIGILVTRDPQGDVWMTQDFSD</sequence>
<dbReference type="EMBL" id="BAAAQM010000007">
    <property type="protein sequence ID" value="GAA1961426.1"/>
    <property type="molecule type" value="Genomic_DNA"/>
</dbReference>
<dbReference type="Proteomes" id="UP001499854">
    <property type="component" value="Unassembled WGS sequence"/>
</dbReference>
<name>A0ABP5CBS7_9ACTN</name>
<keyword evidence="5" id="KW-1185">Reference proteome</keyword>
<proteinExistence type="predicted"/>
<dbReference type="RefSeq" id="WP_344656440.1">
    <property type="nucleotide sequence ID" value="NZ_BAAAQM010000007.1"/>
</dbReference>
<feature type="domain" description="RNA polymerase sigma-70 region 2" evidence="3">
    <location>
        <begin position="24"/>
        <end position="90"/>
    </location>
</feature>
<protein>
    <recommendedName>
        <fullName evidence="6">RNA polymerase, sigma-24 subunit, ECF subfamily</fullName>
    </recommendedName>
</protein>
<comment type="caution">
    <text evidence="4">The sequence shown here is derived from an EMBL/GenBank/DDBJ whole genome shotgun (WGS) entry which is preliminary data.</text>
</comment>
<feature type="region of interest" description="Disordered" evidence="1">
    <location>
        <begin position="344"/>
        <end position="373"/>
    </location>
</feature>